<protein>
    <recommendedName>
        <fullName evidence="3">Phage protein</fullName>
    </recommendedName>
</protein>
<evidence type="ECO:0008006" key="3">
    <source>
        <dbReference type="Google" id="ProtNLM"/>
    </source>
</evidence>
<dbReference type="InterPro" id="IPR049215">
    <property type="entry name" value="DUF6809"/>
</dbReference>
<name>A0A374NZZ0_9FIRM</name>
<proteinExistence type="predicted"/>
<evidence type="ECO:0000313" key="2">
    <source>
        <dbReference type="Proteomes" id="UP000263014"/>
    </source>
</evidence>
<accession>A0A374NZZ0</accession>
<comment type="caution">
    <text evidence="1">The sequence shown here is derived from an EMBL/GenBank/DDBJ whole genome shotgun (WGS) entry which is preliminary data.</text>
</comment>
<reference evidence="1 2" key="1">
    <citation type="submission" date="2018-08" db="EMBL/GenBank/DDBJ databases">
        <title>A genome reference for cultivated species of the human gut microbiota.</title>
        <authorList>
            <person name="Zou Y."/>
            <person name="Xue W."/>
            <person name="Luo G."/>
        </authorList>
    </citation>
    <scope>NUCLEOTIDE SEQUENCE [LARGE SCALE GENOMIC DNA]</scope>
    <source>
        <strain evidence="1 2">TM09-12</strain>
    </source>
</reference>
<dbReference type="Proteomes" id="UP000263014">
    <property type="component" value="Unassembled WGS sequence"/>
</dbReference>
<dbReference type="EMBL" id="QSON01000023">
    <property type="protein sequence ID" value="RGI96504.1"/>
    <property type="molecule type" value="Genomic_DNA"/>
</dbReference>
<evidence type="ECO:0000313" key="1">
    <source>
        <dbReference type="EMBL" id="RGI96504.1"/>
    </source>
</evidence>
<dbReference type="RefSeq" id="WP_002600723.1">
    <property type="nucleotide sequence ID" value="NZ_CACRUH010000079.1"/>
</dbReference>
<organism evidence="1 2">
    <name type="scientific">Hungatella hathewayi</name>
    <dbReference type="NCBI Taxonomy" id="154046"/>
    <lineage>
        <taxon>Bacteria</taxon>
        <taxon>Bacillati</taxon>
        <taxon>Bacillota</taxon>
        <taxon>Clostridia</taxon>
        <taxon>Lachnospirales</taxon>
        <taxon>Lachnospiraceae</taxon>
        <taxon>Hungatella</taxon>
    </lineage>
</organism>
<sequence>MENILELLYDQPARVHEKDSPFVNTAQIRNKHMELLTDSMTDEQKDLLEAYFEADDKIDNMMNFDRFQYAFHLGAQFMAEILEGRGKLLNQ</sequence>
<dbReference type="AlphaFoldDB" id="A0A374NZZ0"/>
<gene>
    <name evidence="1" type="ORF">DXD79_29305</name>
</gene>
<dbReference type="Pfam" id="PF20648">
    <property type="entry name" value="DUF6809"/>
    <property type="match status" value="1"/>
</dbReference>